<protein>
    <submittedName>
        <fullName evidence="2">Uncharacterized protein</fullName>
    </submittedName>
</protein>
<sequence>MPTSLESSRPIMAPSTRTSVRFSTYSMNAPSITPTVLSTDSVTAEIRPIVDGLERLKNPRLADQRVYLNEEKTTNLAKLALSAKLERALGRRMTSQDAVMRPRSKSTVAEIPSEKEEKI</sequence>
<organism evidence="2 3">
    <name type="scientific">Dichotomopilus funicola</name>
    <dbReference type="NCBI Taxonomy" id="1934379"/>
    <lineage>
        <taxon>Eukaryota</taxon>
        <taxon>Fungi</taxon>
        <taxon>Dikarya</taxon>
        <taxon>Ascomycota</taxon>
        <taxon>Pezizomycotina</taxon>
        <taxon>Sordariomycetes</taxon>
        <taxon>Sordariomycetidae</taxon>
        <taxon>Sordariales</taxon>
        <taxon>Chaetomiaceae</taxon>
        <taxon>Dichotomopilus</taxon>
    </lineage>
</organism>
<accession>A0AAN6ZS76</accession>
<feature type="region of interest" description="Disordered" evidence="1">
    <location>
        <begin position="93"/>
        <end position="119"/>
    </location>
</feature>
<dbReference type="Proteomes" id="UP001302676">
    <property type="component" value="Unassembled WGS sequence"/>
</dbReference>
<dbReference type="RefSeq" id="XP_062641669.1">
    <property type="nucleotide sequence ID" value="XM_062778980.1"/>
</dbReference>
<dbReference type="AlphaFoldDB" id="A0AAN6ZS76"/>
<reference evidence="2" key="2">
    <citation type="submission" date="2023-05" db="EMBL/GenBank/DDBJ databases">
        <authorList>
            <consortium name="Lawrence Berkeley National Laboratory"/>
            <person name="Steindorff A."/>
            <person name="Hensen N."/>
            <person name="Bonometti L."/>
            <person name="Westerberg I."/>
            <person name="Brannstrom I.O."/>
            <person name="Guillou S."/>
            <person name="Cros-Aarteil S."/>
            <person name="Calhoun S."/>
            <person name="Haridas S."/>
            <person name="Kuo A."/>
            <person name="Mondo S."/>
            <person name="Pangilinan J."/>
            <person name="Riley R."/>
            <person name="Labutti K."/>
            <person name="Andreopoulos B."/>
            <person name="Lipzen A."/>
            <person name="Chen C."/>
            <person name="Yanf M."/>
            <person name="Daum C."/>
            <person name="Ng V."/>
            <person name="Clum A."/>
            <person name="Ohm R."/>
            <person name="Martin F."/>
            <person name="Silar P."/>
            <person name="Natvig D."/>
            <person name="Lalanne C."/>
            <person name="Gautier V."/>
            <person name="Ament-Velasquez S.L."/>
            <person name="Kruys A."/>
            <person name="Hutchinson M.I."/>
            <person name="Powell A.J."/>
            <person name="Barry K."/>
            <person name="Miller A.N."/>
            <person name="Grigoriev I.V."/>
            <person name="Debuchy R."/>
            <person name="Gladieux P."/>
            <person name="Thoren M.H."/>
            <person name="Johannesson H."/>
        </authorList>
    </citation>
    <scope>NUCLEOTIDE SEQUENCE</scope>
    <source>
        <strain evidence="2">CBS 141.50</strain>
    </source>
</reference>
<comment type="caution">
    <text evidence="2">The sequence shown here is derived from an EMBL/GenBank/DDBJ whole genome shotgun (WGS) entry which is preliminary data.</text>
</comment>
<keyword evidence="3" id="KW-1185">Reference proteome</keyword>
<dbReference type="GeneID" id="87815593"/>
<name>A0AAN6ZS76_9PEZI</name>
<gene>
    <name evidence="2" type="ORF">C8A04DRAFT_24105</name>
</gene>
<evidence type="ECO:0000256" key="1">
    <source>
        <dbReference type="SAM" id="MobiDB-lite"/>
    </source>
</evidence>
<proteinExistence type="predicted"/>
<reference evidence="2" key="1">
    <citation type="journal article" date="2023" name="Mol. Phylogenet. Evol.">
        <title>Genome-scale phylogeny and comparative genomics of the fungal order Sordariales.</title>
        <authorList>
            <person name="Hensen N."/>
            <person name="Bonometti L."/>
            <person name="Westerberg I."/>
            <person name="Brannstrom I.O."/>
            <person name="Guillou S."/>
            <person name="Cros-Aarteil S."/>
            <person name="Calhoun S."/>
            <person name="Haridas S."/>
            <person name="Kuo A."/>
            <person name="Mondo S."/>
            <person name="Pangilinan J."/>
            <person name="Riley R."/>
            <person name="LaButti K."/>
            <person name="Andreopoulos B."/>
            <person name="Lipzen A."/>
            <person name="Chen C."/>
            <person name="Yan M."/>
            <person name="Daum C."/>
            <person name="Ng V."/>
            <person name="Clum A."/>
            <person name="Steindorff A."/>
            <person name="Ohm R.A."/>
            <person name="Martin F."/>
            <person name="Silar P."/>
            <person name="Natvig D.O."/>
            <person name="Lalanne C."/>
            <person name="Gautier V."/>
            <person name="Ament-Velasquez S.L."/>
            <person name="Kruys A."/>
            <person name="Hutchinson M.I."/>
            <person name="Powell A.J."/>
            <person name="Barry K."/>
            <person name="Miller A.N."/>
            <person name="Grigoriev I.V."/>
            <person name="Debuchy R."/>
            <person name="Gladieux P."/>
            <person name="Hiltunen Thoren M."/>
            <person name="Johannesson H."/>
        </authorList>
    </citation>
    <scope>NUCLEOTIDE SEQUENCE</scope>
    <source>
        <strain evidence="2">CBS 141.50</strain>
    </source>
</reference>
<evidence type="ECO:0000313" key="2">
    <source>
        <dbReference type="EMBL" id="KAK4148298.1"/>
    </source>
</evidence>
<evidence type="ECO:0000313" key="3">
    <source>
        <dbReference type="Proteomes" id="UP001302676"/>
    </source>
</evidence>
<dbReference type="EMBL" id="MU853554">
    <property type="protein sequence ID" value="KAK4148298.1"/>
    <property type="molecule type" value="Genomic_DNA"/>
</dbReference>